<comment type="caution">
    <text evidence="2">The sequence shown here is derived from an EMBL/GenBank/DDBJ whole genome shotgun (WGS) entry which is preliminary data.</text>
</comment>
<dbReference type="Proteomes" id="UP000473574">
    <property type="component" value="Unassembled WGS sequence"/>
</dbReference>
<proteinExistence type="predicted"/>
<evidence type="ECO:0000313" key="2">
    <source>
        <dbReference type="EMBL" id="NEZ62864.1"/>
    </source>
</evidence>
<keyword evidence="1" id="KW-0472">Membrane</keyword>
<organism evidence="2 3">
    <name type="scientific">Adonisia turfae CCMR0082</name>
    <dbReference type="NCBI Taxonomy" id="2304604"/>
    <lineage>
        <taxon>Bacteria</taxon>
        <taxon>Bacillati</taxon>
        <taxon>Cyanobacteriota</taxon>
        <taxon>Adonisia</taxon>
        <taxon>Adonisia turfae</taxon>
    </lineage>
</organism>
<dbReference type="RefSeq" id="WP_163661842.1">
    <property type="nucleotide sequence ID" value="NZ_QZCE01000002.1"/>
</dbReference>
<keyword evidence="1" id="KW-0812">Transmembrane</keyword>
<feature type="transmembrane region" description="Helical" evidence="1">
    <location>
        <begin position="86"/>
        <end position="112"/>
    </location>
</feature>
<feature type="transmembrane region" description="Helical" evidence="1">
    <location>
        <begin position="12"/>
        <end position="27"/>
    </location>
</feature>
<evidence type="ECO:0000313" key="3">
    <source>
        <dbReference type="Proteomes" id="UP000473574"/>
    </source>
</evidence>
<dbReference type="EMBL" id="QZCE01000002">
    <property type="protein sequence ID" value="NEZ62864.1"/>
    <property type="molecule type" value="Genomic_DNA"/>
</dbReference>
<keyword evidence="1" id="KW-1133">Transmembrane helix</keyword>
<accession>A0A6M0S2Y8</accession>
<feature type="transmembrane region" description="Helical" evidence="1">
    <location>
        <begin position="48"/>
        <end position="66"/>
    </location>
</feature>
<dbReference type="AlphaFoldDB" id="A0A6M0S2Y8"/>
<evidence type="ECO:0000256" key="1">
    <source>
        <dbReference type="SAM" id="Phobius"/>
    </source>
</evidence>
<reference evidence="2 3" key="1">
    <citation type="journal article" date="2020" name="Microb. Ecol.">
        <title>Ecogenomics of the Marine Benthic Filamentous Cyanobacterium Adonisia.</title>
        <authorList>
            <person name="Walter J.M."/>
            <person name="Coutinho F.H."/>
            <person name="Leomil L."/>
            <person name="Hargreaves P.I."/>
            <person name="Campeao M.E."/>
            <person name="Vieira V.V."/>
            <person name="Silva B.S."/>
            <person name="Fistarol G.O."/>
            <person name="Salomon P.S."/>
            <person name="Sawabe T."/>
            <person name="Mino S."/>
            <person name="Hosokawa M."/>
            <person name="Miyashita H."/>
            <person name="Maruyama F."/>
            <person name="van Verk M.C."/>
            <person name="Dutilh B.E."/>
            <person name="Thompson C.C."/>
            <person name="Thompson F.L."/>
        </authorList>
    </citation>
    <scope>NUCLEOTIDE SEQUENCE [LARGE SCALE GENOMIC DNA]</scope>
    <source>
        <strain evidence="2 3">CCMR0082</strain>
    </source>
</reference>
<protein>
    <submittedName>
        <fullName evidence="2">Uncharacterized protein</fullName>
    </submittedName>
</protein>
<gene>
    <name evidence="2" type="ORF">D0962_08725</name>
</gene>
<sequence>MLQQLQVWGPQWFVASLPGLINVFLASKAVERRCQKFPLFQPLRSKSFWLLTLIQFALPVIAFWWLAPQVFRIAPPAADRSWAGLIPWALALGWGFVALLNSPIGLLSFGLVEVKPIYEALLTRAYEGIRRSQRSKTATFWQKLENELLETPHPTYANGLKDLGNYFDLDEFPDHHDPEFEAYKVELARKLTAAQQTELTSAQVTLIVKLLKTEGAVNRQDLPDRLLAFGCRRKFIQAWFPWTKNHKSSGPTPTS</sequence>
<name>A0A6M0S2Y8_9CYAN</name>